<dbReference type="STRING" id="229919.GCA_001050195_02481"/>
<evidence type="ECO:0000259" key="1">
    <source>
        <dbReference type="Pfam" id="PF09862"/>
    </source>
</evidence>
<dbReference type="InterPro" id="IPR018658">
    <property type="entry name" value="DUF2089"/>
</dbReference>
<dbReference type="Proteomes" id="UP000264141">
    <property type="component" value="Unassembled WGS sequence"/>
</dbReference>
<reference evidence="3 4" key="1">
    <citation type="journal article" date="2018" name="Nat. Biotechnol.">
        <title>A standardized bacterial taxonomy based on genome phylogeny substantially revises the tree of life.</title>
        <authorList>
            <person name="Parks D.H."/>
            <person name="Chuvochina M."/>
            <person name="Waite D.W."/>
            <person name="Rinke C."/>
            <person name="Skarshewski A."/>
            <person name="Chaumeil P.A."/>
            <person name="Hugenholtz P."/>
        </authorList>
    </citation>
    <scope>NUCLEOTIDE SEQUENCE [LARGE SCALE GENOMIC DNA]</scope>
    <source>
        <strain evidence="3">UBA8781</strain>
    </source>
</reference>
<feature type="domain" description="DUF2089" evidence="2">
    <location>
        <begin position="8"/>
        <end position="35"/>
    </location>
</feature>
<dbReference type="EMBL" id="DPBP01000009">
    <property type="protein sequence ID" value="HCE16634.1"/>
    <property type="molecule type" value="Genomic_DNA"/>
</dbReference>
<evidence type="ECO:0000259" key="2">
    <source>
        <dbReference type="Pfam" id="PF22747"/>
    </source>
</evidence>
<dbReference type="Pfam" id="PF22747">
    <property type="entry name" value="Zn_ribbon_DUF2089"/>
    <property type="match status" value="1"/>
</dbReference>
<dbReference type="AlphaFoldDB" id="A0A3D1JDY0"/>
<evidence type="ECO:0000313" key="3">
    <source>
        <dbReference type="EMBL" id="HCE16634.1"/>
    </source>
</evidence>
<comment type="caution">
    <text evidence="3">The sequence shown here is derived from an EMBL/GenBank/DDBJ whole genome shotgun (WGS) entry which is preliminary data.</text>
</comment>
<accession>A0A3D1JDY0</accession>
<dbReference type="RefSeq" id="WP_062194230.1">
    <property type="nucleotide sequence ID" value="NZ_DF967965.1"/>
</dbReference>
<dbReference type="InterPro" id="IPR053957">
    <property type="entry name" value="DUF2089_Zn_ribbon"/>
</dbReference>
<dbReference type="OrthoDB" id="9797643at2"/>
<dbReference type="Pfam" id="PF09862">
    <property type="entry name" value="DUF2089"/>
    <property type="match status" value="1"/>
</dbReference>
<sequence length="159" mass="17959">MNPMLTKCPVCGGDLVVTRLSCPTCETTIEGSFQPVGGSLQGAFTPEQLKWLLPFSRLNNDQLQFILTFIRCEGRFNRMEEELSLSYPTLRNRMNEILRAMGYEPAREEAQPAVTLPSPAERKRILDDLDKGLITLQEARRRLKGIREEVRTDGSGEEG</sequence>
<gene>
    <name evidence="3" type="ORF">DEQ80_02125</name>
</gene>
<feature type="domain" description="DUF2089" evidence="1">
    <location>
        <begin position="58"/>
        <end position="104"/>
    </location>
</feature>
<proteinExistence type="predicted"/>
<name>A0A3D1JDY0_9CHLR</name>
<evidence type="ECO:0000313" key="4">
    <source>
        <dbReference type="Proteomes" id="UP000264141"/>
    </source>
</evidence>
<protein>
    <submittedName>
        <fullName evidence="3">DUF2089 domain-containing protein</fullName>
    </submittedName>
</protein>
<organism evidence="3 4">
    <name type="scientific">Anaerolinea thermolimosa</name>
    <dbReference type="NCBI Taxonomy" id="229919"/>
    <lineage>
        <taxon>Bacteria</taxon>
        <taxon>Bacillati</taxon>
        <taxon>Chloroflexota</taxon>
        <taxon>Anaerolineae</taxon>
        <taxon>Anaerolineales</taxon>
        <taxon>Anaerolineaceae</taxon>
        <taxon>Anaerolinea</taxon>
    </lineage>
</organism>